<accession>A0A0C3S2J4</accession>
<name>A0A0C3S2J4_PHLG1</name>
<evidence type="ECO:0000256" key="1">
    <source>
        <dbReference type="SAM" id="MobiDB-lite"/>
    </source>
</evidence>
<gene>
    <name evidence="2" type="ORF">PHLGIDRAFT_222064</name>
</gene>
<dbReference type="AlphaFoldDB" id="A0A0C3S2J4"/>
<evidence type="ECO:0000313" key="3">
    <source>
        <dbReference type="Proteomes" id="UP000053257"/>
    </source>
</evidence>
<reference evidence="2 3" key="1">
    <citation type="journal article" date="2014" name="PLoS Genet.">
        <title>Analysis of the Phlebiopsis gigantea genome, transcriptome and secretome provides insight into its pioneer colonization strategies of wood.</title>
        <authorList>
            <person name="Hori C."/>
            <person name="Ishida T."/>
            <person name="Igarashi K."/>
            <person name="Samejima M."/>
            <person name="Suzuki H."/>
            <person name="Master E."/>
            <person name="Ferreira P."/>
            <person name="Ruiz-Duenas F.J."/>
            <person name="Held B."/>
            <person name="Canessa P."/>
            <person name="Larrondo L.F."/>
            <person name="Schmoll M."/>
            <person name="Druzhinina I.S."/>
            <person name="Kubicek C.P."/>
            <person name="Gaskell J.A."/>
            <person name="Kersten P."/>
            <person name="St John F."/>
            <person name="Glasner J."/>
            <person name="Sabat G."/>
            <person name="Splinter BonDurant S."/>
            <person name="Syed K."/>
            <person name="Yadav J."/>
            <person name="Mgbeahuruike A.C."/>
            <person name="Kovalchuk A."/>
            <person name="Asiegbu F.O."/>
            <person name="Lackner G."/>
            <person name="Hoffmeister D."/>
            <person name="Rencoret J."/>
            <person name="Gutierrez A."/>
            <person name="Sun H."/>
            <person name="Lindquist E."/>
            <person name="Barry K."/>
            <person name="Riley R."/>
            <person name="Grigoriev I.V."/>
            <person name="Henrissat B."/>
            <person name="Kues U."/>
            <person name="Berka R.M."/>
            <person name="Martinez A.T."/>
            <person name="Covert S.F."/>
            <person name="Blanchette R.A."/>
            <person name="Cullen D."/>
        </authorList>
    </citation>
    <scope>NUCLEOTIDE SEQUENCE [LARGE SCALE GENOMIC DNA]</scope>
    <source>
        <strain evidence="2 3">11061_1 CR5-6</strain>
    </source>
</reference>
<keyword evidence="3" id="KW-1185">Reference proteome</keyword>
<feature type="compositionally biased region" description="Low complexity" evidence="1">
    <location>
        <begin position="1"/>
        <end position="15"/>
    </location>
</feature>
<feature type="region of interest" description="Disordered" evidence="1">
    <location>
        <begin position="1"/>
        <end position="28"/>
    </location>
</feature>
<proteinExistence type="predicted"/>
<sequence length="179" mass="19288">MDPSTSTSRCPTCSRNAPHGLYKQSPSQEPDIDIITGPCRIVTAHPHFKKHGNYLTATTMPTGPSDPTYSTLSFTAITTSDSENSTEHFAGSLGIAKNTKLTAGTAVVQVAASKDKIVKFHTTLITLENSGESVYVISTVDVDEVHQTSLWLTANPTTGALTLEKRQDGPSQYWTFDKA</sequence>
<dbReference type="HOGENOM" id="CLU_1503998_0_0_1"/>
<dbReference type="EMBL" id="KN840597">
    <property type="protein sequence ID" value="KIP03857.1"/>
    <property type="molecule type" value="Genomic_DNA"/>
</dbReference>
<protein>
    <submittedName>
        <fullName evidence="2">Uncharacterized protein</fullName>
    </submittedName>
</protein>
<dbReference type="Proteomes" id="UP000053257">
    <property type="component" value="Unassembled WGS sequence"/>
</dbReference>
<organism evidence="2 3">
    <name type="scientific">Phlebiopsis gigantea (strain 11061_1 CR5-6)</name>
    <name type="common">White-rot fungus</name>
    <name type="synonym">Peniophora gigantea</name>
    <dbReference type="NCBI Taxonomy" id="745531"/>
    <lineage>
        <taxon>Eukaryota</taxon>
        <taxon>Fungi</taxon>
        <taxon>Dikarya</taxon>
        <taxon>Basidiomycota</taxon>
        <taxon>Agaricomycotina</taxon>
        <taxon>Agaricomycetes</taxon>
        <taxon>Polyporales</taxon>
        <taxon>Phanerochaetaceae</taxon>
        <taxon>Phlebiopsis</taxon>
    </lineage>
</organism>
<evidence type="ECO:0000313" key="2">
    <source>
        <dbReference type="EMBL" id="KIP03857.1"/>
    </source>
</evidence>